<feature type="signal peptide" evidence="1">
    <location>
        <begin position="1"/>
        <end position="22"/>
    </location>
</feature>
<evidence type="ECO:0000256" key="1">
    <source>
        <dbReference type="SAM" id="SignalP"/>
    </source>
</evidence>
<evidence type="ECO:0000259" key="2">
    <source>
        <dbReference type="Pfam" id="PF04773"/>
    </source>
</evidence>
<dbReference type="InterPro" id="IPR006860">
    <property type="entry name" value="FecR"/>
</dbReference>
<name>Q2LX50_SYNAS</name>
<keyword evidence="1" id="KW-0732">Signal</keyword>
<feature type="chain" id="PRO_5004212328" evidence="1">
    <location>
        <begin position="23"/>
        <end position="153"/>
    </location>
</feature>
<dbReference type="EMBL" id="CP000252">
    <property type="protein sequence ID" value="ABC78660.1"/>
    <property type="molecule type" value="Genomic_DNA"/>
</dbReference>
<dbReference type="STRING" id="56780.SYN_01065"/>
<keyword evidence="4" id="KW-1185">Reference proteome</keyword>
<dbReference type="HOGENOM" id="CLU_122741_0_0_7"/>
<proteinExistence type="predicted"/>
<evidence type="ECO:0000313" key="4">
    <source>
        <dbReference type="Proteomes" id="UP000001933"/>
    </source>
</evidence>
<dbReference type="KEGG" id="sat:SYN_01065"/>
<dbReference type="AlphaFoldDB" id="Q2LX50"/>
<dbReference type="PANTHER" id="PTHR38731:SF3">
    <property type="entry name" value="BLL6125 PROTEIN"/>
    <property type="match status" value="1"/>
</dbReference>
<sequence>MSMRYFVCVFCLILLLSTPAMAVAEGEAARVKTFKGTAFIVRQQQAIQVKQHDRIYPGDLLRTGPDGTMGVIFRDNTTLSLGPRSEIAVDEFLFAPSQGKLSIVTRMFRGTAAYLSGVIAKLSPASVRFETPAATIGIRGTHFLVQVEGADKK</sequence>
<dbReference type="Pfam" id="PF04773">
    <property type="entry name" value="FecR"/>
    <property type="match status" value="1"/>
</dbReference>
<gene>
    <name evidence="3" type="ORF">SYN_01065</name>
</gene>
<dbReference type="InParanoid" id="Q2LX50"/>
<protein>
    <submittedName>
        <fullName evidence="3">Hypothetical exported protein</fullName>
    </submittedName>
</protein>
<feature type="domain" description="FecR protein" evidence="2">
    <location>
        <begin position="60"/>
        <end position="150"/>
    </location>
</feature>
<evidence type="ECO:0000313" key="3">
    <source>
        <dbReference type="EMBL" id="ABC78660.1"/>
    </source>
</evidence>
<organism evidence="3 4">
    <name type="scientific">Syntrophus aciditrophicus (strain SB)</name>
    <dbReference type="NCBI Taxonomy" id="56780"/>
    <lineage>
        <taxon>Bacteria</taxon>
        <taxon>Pseudomonadati</taxon>
        <taxon>Thermodesulfobacteriota</taxon>
        <taxon>Syntrophia</taxon>
        <taxon>Syntrophales</taxon>
        <taxon>Syntrophaceae</taxon>
        <taxon>Syntrophus</taxon>
    </lineage>
</organism>
<dbReference type="PANTHER" id="PTHR38731">
    <property type="entry name" value="LIPL45-RELATED LIPOPROTEIN-RELATED"/>
    <property type="match status" value="1"/>
</dbReference>
<reference evidence="3 4" key="1">
    <citation type="journal article" date="2007" name="Proc. Natl. Acad. Sci. U.S.A.">
        <title>The genome of Syntrophus aciditrophicus: life at the thermodynamic limit of microbial growth.</title>
        <authorList>
            <person name="McInerney M.J."/>
            <person name="Rohlin L."/>
            <person name="Mouttaki H."/>
            <person name="Kim U."/>
            <person name="Krupp R.S."/>
            <person name="Rios-Hernandez L."/>
            <person name="Sieber J."/>
            <person name="Struchtemeyer C.G."/>
            <person name="Bhattacharyya A."/>
            <person name="Campbell J.W."/>
            <person name="Gunsalus R.P."/>
        </authorList>
    </citation>
    <scope>NUCLEOTIDE SEQUENCE [LARGE SCALE GENOMIC DNA]</scope>
    <source>
        <strain evidence="3 4">SB</strain>
    </source>
</reference>
<dbReference type="eggNOG" id="COG4254">
    <property type="taxonomic scope" value="Bacteria"/>
</dbReference>
<dbReference type="Proteomes" id="UP000001933">
    <property type="component" value="Chromosome"/>
</dbReference>
<accession>Q2LX50</accession>